<organism evidence="2 3">
    <name type="scientific">Carboxylicivirga marina</name>
    <dbReference type="NCBI Taxonomy" id="2800988"/>
    <lineage>
        <taxon>Bacteria</taxon>
        <taxon>Pseudomonadati</taxon>
        <taxon>Bacteroidota</taxon>
        <taxon>Bacteroidia</taxon>
        <taxon>Marinilabiliales</taxon>
        <taxon>Marinilabiliaceae</taxon>
        <taxon>Carboxylicivirga</taxon>
    </lineage>
</organism>
<dbReference type="EMBL" id="JAENRR010000031">
    <property type="protein sequence ID" value="MBK3518318.1"/>
    <property type="molecule type" value="Genomic_DNA"/>
</dbReference>
<feature type="compositionally biased region" description="Basic and acidic residues" evidence="1">
    <location>
        <begin position="57"/>
        <end position="67"/>
    </location>
</feature>
<dbReference type="Proteomes" id="UP000605676">
    <property type="component" value="Unassembled WGS sequence"/>
</dbReference>
<feature type="region of interest" description="Disordered" evidence="1">
    <location>
        <begin position="27"/>
        <end position="67"/>
    </location>
</feature>
<evidence type="ECO:0000256" key="1">
    <source>
        <dbReference type="SAM" id="MobiDB-lite"/>
    </source>
</evidence>
<sequence length="67" mass="7471">MTNKKRYKAPEIIEHSLDKDISLVMESPSDWNDLDDGDGDPFATGASQANGTSSSFEENRFEENGFK</sequence>
<evidence type="ECO:0000313" key="2">
    <source>
        <dbReference type="EMBL" id="MBK3518318.1"/>
    </source>
</evidence>
<proteinExistence type="predicted"/>
<dbReference type="RefSeq" id="WP_200465545.1">
    <property type="nucleotide sequence ID" value="NZ_JAENRR010000031.1"/>
</dbReference>
<protein>
    <submittedName>
        <fullName evidence="2">Uncharacterized protein</fullName>
    </submittedName>
</protein>
<accession>A0ABS1HKX4</accession>
<gene>
    <name evidence="2" type="ORF">JIV24_13315</name>
</gene>
<comment type="caution">
    <text evidence="2">The sequence shown here is derived from an EMBL/GenBank/DDBJ whole genome shotgun (WGS) entry which is preliminary data.</text>
</comment>
<name>A0ABS1HKX4_9BACT</name>
<reference evidence="2 3" key="1">
    <citation type="submission" date="2021-01" db="EMBL/GenBank/DDBJ databases">
        <title>Carboxyliciviraga sp.nov., isolated from coastal sediments.</title>
        <authorList>
            <person name="Lu D."/>
            <person name="Zhang T."/>
        </authorList>
    </citation>
    <scope>NUCLEOTIDE SEQUENCE [LARGE SCALE GENOMIC DNA]</scope>
    <source>
        <strain evidence="2 3">N1Y132</strain>
    </source>
</reference>
<evidence type="ECO:0000313" key="3">
    <source>
        <dbReference type="Proteomes" id="UP000605676"/>
    </source>
</evidence>
<keyword evidence="3" id="KW-1185">Reference proteome</keyword>